<dbReference type="PANTHER" id="PTHR43105">
    <property type="entry name" value="RESPIRATORY NITRATE REDUCTASE"/>
    <property type="match status" value="1"/>
</dbReference>
<evidence type="ECO:0000256" key="10">
    <source>
        <dbReference type="ARBA" id="ARBA00023063"/>
    </source>
</evidence>
<evidence type="ECO:0000313" key="12">
    <source>
        <dbReference type="EMBL" id="MFC3146332.1"/>
    </source>
</evidence>
<dbReference type="RefSeq" id="WP_377300607.1">
    <property type="nucleotide sequence ID" value="NZ_CP180191.1"/>
</dbReference>
<keyword evidence="4" id="KW-0004">4Fe-4S</keyword>
<dbReference type="Proteomes" id="UP001595556">
    <property type="component" value="Unassembled WGS sequence"/>
</dbReference>
<gene>
    <name evidence="12" type="ORF">ACFOEN_01600</name>
</gene>
<dbReference type="Gene3D" id="2.20.25.90">
    <property type="entry name" value="ADC-like domains"/>
    <property type="match status" value="1"/>
</dbReference>
<dbReference type="PANTHER" id="PTHR43105:SF9">
    <property type="entry name" value="NADPH-FE(3+) OXIDOREDUCTASE SUBUNIT ALPHA"/>
    <property type="match status" value="1"/>
</dbReference>
<dbReference type="SUPFAM" id="SSF50692">
    <property type="entry name" value="ADC-like"/>
    <property type="match status" value="1"/>
</dbReference>
<organism evidence="12 13">
    <name type="scientific">Piscinibacterium candidicorallinum</name>
    <dbReference type="NCBI Taxonomy" id="1793872"/>
    <lineage>
        <taxon>Bacteria</taxon>
        <taxon>Pseudomonadati</taxon>
        <taxon>Pseudomonadota</taxon>
        <taxon>Betaproteobacteria</taxon>
        <taxon>Burkholderiales</taxon>
        <taxon>Piscinibacterium</taxon>
    </lineage>
</organism>
<dbReference type="InterPro" id="IPR041854">
    <property type="entry name" value="BFD-like_2Fe2S-bd_dom_sf"/>
</dbReference>
<keyword evidence="13" id="KW-1185">Reference proteome</keyword>
<proteinExistence type="inferred from homology"/>
<evidence type="ECO:0000256" key="7">
    <source>
        <dbReference type="ARBA" id="ARBA00023002"/>
    </source>
</evidence>
<protein>
    <submittedName>
        <fullName evidence="12">Molybdopterin-dependent oxidoreductase</fullName>
    </submittedName>
</protein>
<keyword evidence="9" id="KW-0411">Iron-sulfur</keyword>
<dbReference type="CDD" id="cd02791">
    <property type="entry name" value="MopB_CT_Nitrate-R-NapA-like"/>
    <property type="match status" value="1"/>
</dbReference>
<dbReference type="InterPro" id="IPR006657">
    <property type="entry name" value="MoPterin_dinucl-bd_dom"/>
</dbReference>
<dbReference type="SUPFAM" id="SSF53706">
    <property type="entry name" value="Formate dehydrogenase/DMSO reductase, domains 1-3"/>
    <property type="match status" value="1"/>
</dbReference>
<dbReference type="Gene3D" id="3.40.228.10">
    <property type="entry name" value="Dimethylsulfoxide Reductase, domain 2"/>
    <property type="match status" value="1"/>
</dbReference>
<keyword evidence="7" id="KW-0560">Oxidoreductase</keyword>
<evidence type="ECO:0000256" key="6">
    <source>
        <dbReference type="ARBA" id="ARBA00022723"/>
    </source>
</evidence>
<keyword evidence="6" id="KW-0479">Metal-binding</keyword>
<evidence type="ECO:0000256" key="3">
    <source>
        <dbReference type="ARBA" id="ARBA00008747"/>
    </source>
</evidence>
<comment type="cofactor">
    <cofactor evidence="2">
        <name>[4Fe-4S] cluster</name>
        <dbReference type="ChEBI" id="CHEBI:49883"/>
    </cofactor>
</comment>
<dbReference type="Pfam" id="PF04879">
    <property type="entry name" value="Molybdop_Fe4S4"/>
    <property type="match status" value="1"/>
</dbReference>
<dbReference type="Gene3D" id="2.40.40.20">
    <property type="match status" value="1"/>
</dbReference>
<evidence type="ECO:0000256" key="8">
    <source>
        <dbReference type="ARBA" id="ARBA00023004"/>
    </source>
</evidence>
<dbReference type="Pfam" id="PF00384">
    <property type="entry name" value="Molybdopterin"/>
    <property type="match status" value="1"/>
</dbReference>
<keyword evidence="10" id="KW-0534">Nitrate assimilation</keyword>
<name>A0ABV7H2V1_9BURK</name>
<dbReference type="InterPro" id="IPR050123">
    <property type="entry name" value="Prok_molybdopt-oxidoreductase"/>
</dbReference>
<evidence type="ECO:0000256" key="9">
    <source>
        <dbReference type="ARBA" id="ARBA00023014"/>
    </source>
</evidence>
<dbReference type="Gene3D" id="3.40.50.740">
    <property type="match status" value="1"/>
</dbReference>
<comment type="similarity">
    <text evidence="3">Belongs to the prokaryotic molybdopterin-containing oxidoreductase family. NasA/NapA/NarB subfamily.</text>
</comment>
<keyword evidence="5" id="KW-0500">Molybdenum</keyword>
<evidence type="ECO:0000256" key="2">
    <source>
        <dbReference type="ARBA" id="ARBA00001966"/>
    </source>
</evidence>
<sequence>MTAAALIETRTTCPYCGVGCGVIAQHDGVQITGVRGDPDHPANFGRLCSKGANLHLTTLPEVAQTSRLLTPGMRVERSAPMQTVSWDSALDSVAERIAQTVAEHGPDSVGIYVSGQLLTEDYYAFNKLTKALIGTQNIDTNSRLCMSSAVAGYKATLGTDSVPCSYEDIDHARVLFISGSNTAFAHPVLYRRIEAARAANPDLKIIVVDPRRTDTAAEADLHLPILPGTDVMLYQGMLHIMLWESWIDRVFIDARTEGFDQLKAQVRNATPAEVARVCGIDQAALLEATRLFATQGPTLSLYCQGLNQSADGTHKNAALINLHLATGQIGKPGAGPFSLTGQPNAMGGREVGGLANLLPAHRDLSNPAHRAEVAAFWGIDEVPTTRGKTAVEMFEAARTGQIKLLWIVCTNPAHSLPNQQAVHEALSTVPCVIVQDAFASPATLRYADIVLPATPWAEKDGTVTNSERRISRQRAVLPPMGEARHDWLIAAQVAQNLAARWGRLQRGFAWADSEAVWNEWRELTRGTDCDITGMSYAMLDAAPQQWPLREGEATGAARLFTDGRFHTPSGRARFVAQGYKPVADRVDAQFPLALTTGRLRDQWHGLSRTGLVPKLFAHAPEPRIEMNGADMGRRGLREGDLVAVESRRGRQVLPVAASDAMRSGQAFMAMHWGEEYLGGAGTHGVNSVTSDAIDPVSRQPELKHAAVRVSKLDLSWRLVAHVTCNLADLQPRLAELRSLLLEVDYWALVPTTLGESAGITLRMANATRPPQPVLDALGIALNLAPDARLLRYADAQRGVERRLRVVAQGSAGTDATGSGARAISALWLSGPQDALDAEGWLRSFIDTRQDVSRLGAALLAGGSQAPVPVQVRGAAVCSCLGVSEPAIRACLAEVKGTAQERLAALQARHHCGTQCGSCLPELKRLVTQVQPAKAMGVVSESVSGSLVK</sequence>
<feature type="domain" description="4Fe-4S Mo/W bis-MGD-type" evidence="11">
    <location>
        <begin position="6"/>
        <end position="62"/>
    </location>
</feature>
<dbReference type="InterPro" id="IPR041957">
    <property type="entry name" value="CT_Nitrate-R-NapA-like"/>
</dbReference>
<dbReference type="PROSITE" id="PS51669">
    <property type="entry name" value="4FE4S_MOW_BIS_MGD"/>
    <property type="match status" value="1"/>
</dbReference>
<dbReference type="InterPro" id="IPR009010">
    <property type="entry name" value="Asp_de-COase-like_dom_sf"/>
</dbReference>
<keyword evidence="8" id="KW-0408">Iron</keyword>
<dbReference type="EMBL" id="JBHRTI010000003">
    <property type="protein sequence ID" value="MFC3146332.1"/>
    <property type="molecule type" value="Genomic_DNA"/>
</dbReference>
<dbReference type="SMART" id="SM00926">
    <property type="entry name" value="Molybdop_Fe4S4"/>
    <property type="match status" value="1"/>
</dbReference>
<dbReference type="Gene3D" id="1.10.10.1100">
    <property type="entry name" value="BFD-like [2Fe-2S]-binding domain"/>
    <property type="match status" value="1"/>
</dbReference>
<evidence type="ECO:0000259" key="11">
    <source>
        <dbReference type="PROSITE" id="PS51669"/>
    </source>
</evidence>
<evidence type="ECO:0000256" key="1">
    <source>
        <dbReference type="ARBA" id="ARBA00001942"/>
    </source>
</evidence>
<evidence type="ECO:0000256" key="5">
    <source>
        <dbReference type="ARBA" id="ARBA00022505"/>
    </source>
</evidence>
<accession>A0ABV7H2V1</accession>
<dbReference type="InterPro" id="IPR006656">
    <property type="entry name" value="Mopterin_OxRdtase"/>
</dbReference>
<comment type="cofactor">
    <cofactor evidence="1">
        <name>Mo-bis(molybdopterin guanine dinucleotide)</name>
        <dbReference type="ChEBI" id="CHEBI:60539"/>
    </cofactor>
</comment>
<dbReference type="CDD" id="cd02754">
    <property type="entry name" value="MopB_Nitrate-R-NapA-like"/>
    <property type="match status" value="1"/>
</dbReference>
<dbReference type="Pfam" id="PF01568">
    <property type="entry name" value="Molydop_binding"/>
    <property type="match status" value="1"/>
</dbReference>
<evidence type="ECO:0000313" key="13">
    <source>
        <dbReference type="Proteomes" id="UP001595556"/>
    </source>
</evidence>
<dbReference type="InterPro" id="IPR006963">
    <property type="entry name" value="Mopterin_OxRdtase_4Fe-4S_dom"/>
</dbReference>
<reference evidence="13" key="1">
    <citation type="journal article" date="2019" name="Int. J. Syst. Evol. Microbiol.">
        <title>The Global Catalogue of Microorganisms (GCM) 10K type strain sequencing project: providing services to taxonomists for standard genome sequencing and annotation.</title>
        <authorList>
            <consortium name="The Broad Institute Genomics Platform"/>
            <consortium name="The Broad Institute Genome Sequencing Center for Infectious Disease"/>
            <person name="Wu L."/>
            <person name="Ma J."/>
        </authorList>
    </citation>
    <scope>NUCLEOTIDE SEQUENCE [LARGE SCALE GENOMIC DNA]</scope>
    <source>
        <strain evidence="13">KCTC 52168</strain>
    </source>
</reference>
<evidence type="ECO:0000256" key="4">
    <source>
        <dbReference type="ARBA" id="ARBA00022485"/>
    </source>
</evidence>
<comment type="caution">
    <text evidence="12">The sequence shown here is derived from an EMBL/GenBank/DDBJ whole genome shotgun (WGS) entry which is preliminary data.</text>
</comment>